<feature type="domain" description="DUF4234" evidence="2">
    <location>
        <begin position="173"/>
        <end position="207"/>
    </location>
</feature>
<keyword evidence="1" id="KW-0812">Transmembrane</keyword>
<evidence type="ECO:0000313" key="4">
    <source>
        <dbReference type="Proteomes" id="UP000476310"/>
    </source>
</evidence>
<dbReference type="EMBL" id="JAAIKT010000018">
    <property type="protein sequence ID" value="NEW72013.1"/>
    <property type="molecule type" value="Genomic_DNA"/>
</dbReference>
<dbReference type="AlphaFoldDB" id="A0A6G4AF79"/>
<evidence type="ECO:0000256" key="1">
    <source>
        <dbReference type="SAM" id="Phobius"/>
    </source>
</evidence>
<dbReference type="InterPro" id="IPR025328">
    <property type="entry name" value="DUF4234"/>
</dbReference>
<keyword evidence="1" id="KW-0472">Membrane</keyword>
<organism evidence="3 4">
    <name type="scientific">Streptomyces rhizosphaericus</name>
    <dbReference type="NCBI Taxonomy" id="114699"/>
    <lineage>
        <taxon>Bacteria</taxon>
        <taxon>Bacillati</taxon>
        <taxon>Actinomycetota</taxon>
        <taxon>Actinomycetes</taxon>
        <taxon>Kitasatosporales</taxon>
        <taxon>Streptomycetaceae</taxon>
        <taxon>Streptomyces</taxon>
        <taxon>Streptomyces violaceusniger group</taxon>
    </lineage>
</organism>
<feature type="transmembrane region" description="Helical" evidence="1">
    <location>
        <begin position="175"/>
        <end position="193"/>
    </location>
</feature>
<accession>A0A6G4AF79</accession>
<feature type="transmembrane region" description="Helical" evidence="1">
    <location>
        <begin position="106"/>
        <end position="126"/>
    </location>
</feature>
<proteinExistence type="predicted"/>
<evidence type="ECO:0000313" key="3">
    <source>
        <dbReference type="EMBL" id="NEW72013.1"/>
    </source>
</evidence>
<keyword evidence="4" id="KW-1185">Reference proteome</keyword>
<dbReference type="Pfam" id="PF14018">
    <property type="entry name" value="DUF4234"/>
    <property type="match status" value="1"/>
</dbReference>
<feature type="transmembrane region" description="Helical" evidence="1">
    <location>
        <begin position="29"/>
        <end position="48"/>
    </location>
</feature>
<evidence type="ECO:0000259" key="2">
    <source>
        <dbReference type="Pfam" id="PF14018"/>
    </source>
</evidence>
<sequence>MEQIHAVRQVDRYVHQRRATDQRFVSWPLYYFLLRWVTLGIYSIVIFYRRLKRADLFRERQAHYTAAVITATRQFAEQHEHYGAARDDLNDLWRFMKERFEDEHKPIKAGVSLALSFLTLGIYGFYATYRTMRFWWEIQLTEQDFYDQLGTIWAKLGMVNYPVTLEVNENLHRSFGIYLFLTIITLGIFWIVWDYRMHTDPEKIYPEFHSAEDGVLGALRTVDMRG</sequence>
<gene>
    <name evidence="3" type="ORF">G4H13_16820</name>
</gene>
<comment type="caution">
    <text evidence="3">The sequence shown here is derived from an EMBL/GenBank/DDBJ whole genome shotgun (WGS) entry which is preliminary data.</text>
</comment>
<name>A0A6G4AF79_9ACTN</name>
<protein>
    <submittedName>
        <fullName evidence="3">DUF4234 domain-containing protein</fullName>
    </submittedName>
</protein>
<keyword evidence="1" id="KW-1133">Transmembrane helix</keyword>
<reference evidence="3" key="1">
    <citation type="submission" date="2020-02" db="EMBL/GenBank/DDBJ databases">
        <title>A new Streptomyces sp. for controlling soil-borne diseases.</title>
        <authorList>
            <person name="Li X."/>
            <person name="Tian Y."/>
            <person name="Gao K."/>
        </authorList>
    </citation>
    <scope>NUCLEOTIDE SEQUENCE [LARGE SCALE GENOMIC DNA]</scope>
    <source>
        <strain evidence="3">0250</strain>
    </source>
</reference>
<dbReference type="RefSeq" id="WP_164428145.1">
    <property type="nucleotide sequence ID" value="NZ_JAAIKT010000018.1"/>
</dbReference>
<dbReference type="Proteomes" id="UP000476310">
    <property type="component" value="Unassembled WGS sequence"/>
</dbReference>